<dbReference type="PANTHER" id="PTHR47969">
    <property type="entry name" value="CHROMOSOME-ASSOCIATED KINESIN KIF4A-RELATED"/>
    <property type="match status" value="1"/>
</dbReference>
<evidence type="ECO:0000256" key="7">
    <source>
        <dbReference type="SAM" id="Coils"/>
    </source>
</evidence>
<keyword evidence="2" id="KW-0963">Cytoplasm</keyword>
<dbReference type="SUPFAM" id="SSF52540">
    <property type="entry name" value="P-loop containing nucleoside triphosphate hydrolases"/>
    <property type="match status" value="1"/>
</dbReference>
<dbReference type="InterPro" id="IPR019821">
    <property type="entry name" value="Kinesin_motor_CS"/>
</dbReference>
<dbReference type="PROSITE" id="PS50067">
    <property type="entry name" value="KINESIN_MOTOR_2"/>
    <property type="match status" value="1"/>
</dbReference>
<keyword evidence="4 6" id="KW-0067">ATP-binding</keyword>
<dbReference type="RefSeq" id="XP_051449600.1">
    <property type="nucleotide sequence ID" value="XM_051584389.1"/>
</dbReference>
<sequence>MSPTAVRVALRVRPLSTAEQSQDQTQCVVCDSAENKLTIGINSNYRSFTFDHVLDDTLNQKHVYDTCIGSLFDKFIEGFNATIVAYGQTGSGKSYSMGTASDGVDPGIIPRFIHHLFAAVPDAQISATFLELHNEDLIDLLNPASKNISIREDSRGNIYWLGAQEQTTASPEQLLSVLHKGTIARSTGATDMNKSSSRSHAIFTVIMKRYISEEESSGDSATDNGGKIAHHLKQVESKFHFVDLAGSERLKRTNAVGDRVKEGISINSGLLALGNVISALGDDSRKTSHVPYRDSKLTRLLQDSLGGNSQTLMLACISPAEEDFVETLSTLKYANRARNIKNNVVQNFEQSENDPERYRKTIVRLKAEIAEQESFMTAAINEIDNLKESLNSAVREKEHFSTIVNAQSSDNDTTKVLQTFTTKIEQLEQENRKLRSQSAHLTVSTKKSSTENAGVPDGQLSPRRVRKRKVVKQHPNRNSQIRASLSRENTNSDEAYGLSAIDFDGLLRHRIAIETGTDPSPGMVSKAINDSLKVLDALKKYAKSAEARSSSRTETTALVARAQRQIEHNAKAMLQMLSKGDTCGHTVGKLESSMAPKGYSRSTDAKNKALAKENQALKKKLAELTKQQTQAKTKTDDAQQKLQSQMDELKHEKRKLLRRIKQESDRSKERLTSLEQQIKQLQKVEDGKKKAETAVARERAAKTRSQDDAHKCAGDLYTISSFLSKAIASNANVDRKLVIKALGIANVRACINVPPKSSSKRTQPTKKVGTKTMTMQQRVAKKQHILDCALNYCMQNKHVLSSINLFKQKKANLEKELETLLSERAVVLADELEQAKQSGISFDELQPMYMDERIEEVMVEIYHWQCRIGTLQIATEGMKTQVDGDATQVAGKLDYNIAREVSASLVKSLEPDEATVVFETLLDEMIDLKGYKTIQEPYHALLESVNRDLTSGVCAMYQKVSQSVQLAQAAVIQNPDFMSGLMELYHQVLQAYAIARKVDMAYKQPKTVSDLVPRSSGIPRSCSMLNIPTTPNLSTLVNRTSPSTTSSIKPAR</sequence>
<keyword evidence="5 7" id="KW-0175">Coiled coil</keyword>
<dbReference type="GO" id="GO:0005737">
    <property type="term" value="C:cytoplasm"/>
    <property type="evidence" value="ECO:0007669"/>
    <property type="project" value="UniProtKB-SubCell"/>
</dbReference>
<dbReference type="SMART" id="SM00129">
    <property type="entry name" value="KISc"/>
    <property type="match status" value="1"/>
</dbReference>
<evidence type="ECO:0000313" key="11">
    <source>
        <dbReference type="Proteomes" id="UP001206595"/>
    </source>
</evidence>
<dbReference type="GO" id="GO:0003777">
    <property type="term" value="F:microtubule motor activity"/>
    <property type="evidence" value="ECO:0007669"/>
    <property type="project" value="InterPro"/>
</dbReference>
<comment type="subcellular location">
    <subcellularLocation>
        <location evidence="1">Cytoplasm</location>
    </subcellularLocation>
</comment>
<feature type="binding site" evidence="6">
    <location>
        <begin position="87"/>
        <end position="94"/>
    </location>
    <ligand>
        <name>ATP</name>
        <dbReference type="ChEBI" id="CHEBI:30616"/>
    </ligand>
</feature>
<proteinExistence type="inferred from homology"/>
<feature type="region of interest" description="Disordered" evidence="8">
    <location>
        <begin position="1033"/>
        <end position="1052"/>
    </location>
</feature>
<dbReference type="InterPro" id="IPR027417">
    <property type="entry name" value="P-loop_NTPase"/>
</dbReference>
<dbReference type="Pfam" id="PF00225">
    <property type="entry name" value="Kinesin"/>
    <property type="match status" value="1"/>
</dbReference>
<dbReference type="GO" id="GO:0051231">
    <property type="term" value="P:spindle elongation"/>
    <property type="evidence" value="ECO:0007669"/>
    <property type="project" value="TreeGrafter"/>
</dbReference>
<feature type="region of interest" description="Disordered" evidence="8">
    <location>
        <begin position="431"/>
        <end position="490"/>
    </location>
</feature>
<keyword evidence="6" id="KW-0505">Motor protein</keyword>
<feature type="coiled-coil region" evidence="7">
    <location>
        <begin position="803"/>
        <end position="830"/>
    </location>
</feature>
<keyword evidence="3 6" id="KW-0547">Nucleotide-binding</keyword>
<organism evidence="10 11">
    <name type="scientific">Umbelopsis ramanniana AG</name>
    <dbReference type="NCBI Taxonomy" id="1314678"/>
    <lineage>
        <taxon>Eukaryota</taxon>
        <taxon>Fungi</taxon>
        <taxon>Fungi incertae sedis</taxon>
        <taxon>Mucoromycota</taxon>
        <taxon>Mucoromycotina</taxon>
        <taxon>Umbelopsidomycetes</taxon>
        <taxon>Umbelopsidales</taxon>
        <taxon>Umbelopsidaceae</taxon>
        <taxon>Umbelopsis</taxon>
    </lineage>
</organism>
<comment type="caution">
    <text evidence="10">The sequence shown here is derived from an EMBL/GenBank/DDBJ whole genome shotgun (WGS) entry which is preliminary data.</text>
</comment>
<feature type="compositionally biased region" description="Polar residues" evidence="8">
    <location>
        <begin position="436"/>
        <end position="452"/>
    </location>
</feature>
<dbReference type="GO" id="GO:0005875">
    <property type="term" value="C:microtubule associated complex"/>
    <property type="evidence" value="ECO:0007669"/>
    <property type="project" value="TreeGrafter"/>
</dbReference>
<evidence type="ECO:0000313" key="10">
    <source>
        <dbReference type="EMBL" id="KAI8584596.1"/>
    </source>
</evidence>
<evidence type="ECO:0000256" key="4">
    <source>
        <dbReference type="ARBA" id="ARBA00022840"/>
    </source>
</evidence>
<comment type="similarity">
    <text evidence="6">Belongs to the TRAFAC class myosin-kinesin ATPase superfamily. Kinesin family.</text>
</comment>
<evidence type="ECO:0000256" key="6">
    <source>
        <dbReference type="PROSITE-ProRule" id="PRU00283"/>
    </source>
</evidence>
<dbReference type="GO" id="GO:0007052">
    <property type="term" value="P:mitotic spindle organization"/>
    <property type="evidence" value="ECO:0007669"/>
    <property type="project" value="TreeGrafter"/>
</dbReference>
<gene>
    <name evidence="10" type="ORF">K450DRAFT_181790</name>
</gene>
<protein>
    <recommendedName>
        <fullName evidence="9">Kinesin motor domain-containing protein</fullName>
    </recommendedName>
</protein>
<dbReference type="EMBL" id="MU620892">
    <property type="protein sequence ID" value="KAI8584596.1"/>
    <property type="molecule type" value="Genomic_DNA"/>
</dbReference>
<dbReference type="GO" id="GO:0005524">
    <property type="term" value="F:ATP binding"/>
    <property type="evidence" value="ECO:0007669"/>
    <property type="project" value="UniProtKB-UniRule"/>
</dbReference>
<dbReference type="InterPro" id="IPR036961">
    <property type="entry name" value="Kinesin_motor_dom_sf"/>
</dbReference>
<dbReference type="AlphaFoldDB" id="A0AAD5HJC0"/>
<dbReference type="GeneID" id="75909739"/>
<reference evidence="10" key="2">
    <citation type="journal article" date="2022" name="Proc. Natl. Acad. Sci. U.S.A.">
        <title>Diploid-dominant life cycles characterize the early evolution of Fungi.</title>
        <authorList>
            <person name="Amses K.R."/>
            <person name="Simmons D.R."/>
            <person name="Longcore J.E."/>
            <person name="Mondo S.J."/>
            <person name="Seto K."/>
            <person name="Jeronimo G.H."/>
            <person name="Bonds A.E."/>
            <person name="Quandt C.A."/>
            <person name="Davis W.J."/>
            <person name="Chang Y."/>
            <person name="Federici B.A."/>
            <person name="Kuo A."/>
            <person name="LaButti K."/>
            <person name="Pangilinan J."/>
            <person name="Andreopoulos W."/>
            <person name="Tritt A."/>
            <person name="Riley R."/>
            <person name="Hundley H."/>
            <person name="Johnson J."/>
            <person name="Lipzen A."/>
            <person name="Barry K."/>
            <person name="Lang B.F."/>
            <person name="Cuomo C.A."/>
            <person name="Buchler N.E."/>
            <person name="Grigoriev I.V."/>
            <person name="Spatafora J.W."/>
            <person name="Stajich J.E."/>
            <person name="James T.Y."/>
        </authorList>
    </citation>
    <scope>NUCLEOTIDE SEQUENCE</scope>
    <source>
        <strain evidence="10">AG</strain>
    </source>
</reference>
<evidence type="ECO:0000256" key="1">
    <source>
        <dbReference type="ARBA" id="ARBA00004496"/>
    </source>
</evidence>
<dbReference type="PANTHER" id="PTHR47969:SF15">
    <property type="entry name" value="CHROMOSOME-ASSOCIATED KINESIN KIF4A-RELATED"/>
    <property type="match status" value="1"/>
</dbReference>
<evidence type="ECO:0000259" key="9">
    <source>
        <dbReference type="PROSITE" id="PS50067"/>
    </source>
</evidence>
<dbReference type="Gene3D" id="3.40.850.10">
    <property type="entry name" value="Kinesin motor domain"/>
    <property type="match status" value="1"/>
</dbReference>
<name>A0AAD5HJC0_UMBRA</name>
<keyword evidence="11" id="KW-1185">Reference proteome</keyword>
<dbReference type="Proteomes" id="UP001206595">
    <property type="component" value="Unassembled WGS sequence"/>
</dbReference>
<evidence type="ECO:0000256" key="2">
    <source>
        <dbReference type="ARBA" id="ARBA00022490"/>
    </source>
</evidence>
<evidence type="ECO:0000256" key="3">
    <source>
        <dbReference type="ARBA" id="ARBA00022741"/>
    </source>
</evidence>
<evidence type="ECO:0000256" key="8">
    <source>
        <dbReference type="SAM" id="MobiDB-lite"/>
    </source>
</evidence>
<feature type="compositionally biased region" description="Polar residues" evidence="8">
    <location>
        <begin position="476"/>
        <end position="490"/>
    </location>
</feature>
<dbReference type="PROSITE" id="PS00411">
    <property type="entry name" value="KINESIN_MOTOR_1"/>
    <property type="match status" value="1"/>
</dbReference>
<dbReference type="PRINTS" id="PR00380">
    <property type="entry name" value="KINESINHEAVY"/>
</dbReference>
<feature type="domain" description="Kinesin motor" evidence="9">
    <location>
        <begin position="5"/>
        <end position="340"/>
    </location>
</feature>
<accession>A0AAD5HJC0</accession>
<feature type="coiled-coil region" evidence="7">
    <location>
        <begin position="607"/>
        <end position="694"/>
    </location>
</feature>
<dbReference type="CDD" id="cd01372">
    <property type="entry name" value="KISc_KIF4"/>
    <property type="match status" value="1"/>
</dbReference>
<reference evidence="10" key="1">
    <citation type="submission" date="2021-06" db="EMBL/GenBank/DDBJ databases">
        <authorList>
            <consortium name="DOE Joint Genome Institute"/>
            <person name="Mondo S.J."/>
            <person name="Amses K.R."/>
            <person name="Simmons D.R."/>
            <person name="Longcore J.E."/>
            <person name="Seto K."/>
            <person name="Alves G.H."/>
            <person name="Bonds A.E."/>
            <person name="Quandt C.A."/>
            <person name="Davis W.J."/>
            <person name="Chang Y."/>
            <person name="Letcher P.M."/>
            <person name="Powell M.J."/>
            <person name="Kuo A."/>
            <person name="Labutti K."/>
            <person name="Pangilinan J."/>
            <person name="Andreopoulos W."/>
            <person name="Tritt A."/>
            <person name="Riley R."/>
            <person name="Hundley H."/>
            <person name="Johnson J."/>
            <person name="Lipzen A."/>
            <person name="Barry K."/>
            <person name="Berbee M.L."/>
            <person name="Buchler N.E."/>
            <person name="Grigoriev I.V."/>
            <person name="Spatafora J.W."/>
            <person name="Stajich J.E."/>
            <person name="James T.Y."/>
        </authorList>
    </citation>
    <scope>NUCLEOTIDE SEQUENCE</scope>
    <source>
        <strain evidence="10">AG</strain>
    </source>
</reference>
<evidence type="ECO:0000256" key="5">
    <source>
        <dbReference type="ARBA" id="ARBA00023054"/>
    </source>
</evidence>
<feature type="compositionally biased region" description="Basic residues" evidence="8">
    <location>
        <begin position="463"/>
        <end position="475"/>
    </location>
</feature>
<dbReference type="GO" id="GO:0008017">
    <property type="term" value="F:microtubule binding"/>
    <property type="evidence" value="ECO:0007669"/>
    <property type="project" value="InterPro"/>
</dbReference>
<dbReference type="GO" id="GO:0007018">
    <property type="term" value="P:microtubule-based movement"/>
    <property type="evidence" value="ECO:0007669"/>
    <property type="project" value="InterPro"/>
</dbReference>
<dbReference type="InterPro" id="IPR001752">
    <property type="entry name" value="Kinesin_motor_dom"/>
</dbReference>
<dbReference type="InterPro" id="IPR027640">
    <property type="entry name" value="Kinesin-like_fam"/>
</dbReference>